<keyword evidence="10 11" id="KW-0472">Membrane</keyword>
<dbReference type="PANTHER" id="PTHR33909:SF1">
    <property type="entry name" value="SEC TRANSLOCON ACCESSORY COMPLEX SUBUNIT YAJC"/>
    <property type="match status" value="1"/>
</dbReference>
<organism evidence="12 13">
    <name type="scientific">Polaromonas vacuolata</name>
    <dbReference type="NCBI Taxonomy" id="37448"/>
    <lineage>
        <taxon>Bacteria</taxon>
        <taxon>Pseudomonadati</taxon>
        <taxon>Pseudomonadota</taxon>
        <taxon>Betaproteobacteria</taxon>
        <taxon>Burkholderiales</taxon>
        <taxon>Comamonadaceae</taxon>
        <taxon>Polaromonas</taxon>
    </lineage>
</organism>
<keyword evidence="7" id="KW-0653">Protein transport</keyword>
<evidence type="ECO:0000256" key="5">
    <source>
        <dbReference type="ARBA" id="ARBA00022475"/>
    </source>
</evidence>
<sequence length="130" mass="13745">MGSACFFYPITDVEFAVFISSAFAQTAPAAAVGGGGIMSSVTGMLPLVLMFVVLYFVMIRPQMKKQKEHKAMIEALAKGDEVATAGGLLGKVTKISDGYLSMEISDGVEVQLQRSAIVQVLPKGAINNVK</sequence>
<keyword evidence="4" id="KW-0813">Transport</keyword>
<comment type="similarity">
    <text evidence="2">Belongs to the YajC family.</text>
</comment>
<evidence type="ECO:0000256" key="8">
    <source>
        <dbReference type="ARBA" id="ARBA00022989"/>
    </source>
</evidence>
<evidence type="ECO:0000256" key="1">
    <source>
        <dbReference type="ARBA" id="ARBA00004162"/>
    </source>
</evidence>
<gene>
    <name evidence="12" type="primary">yajC</name>
    <name evidence="12" type="ORF">HC248_03446</name>
</gene>
<dbReference type="NCBIfam" id="TIGR00739">
    <property type="entry name" value="yajC"/>
    <property type="match status" value="1"/>
</dbReference>
<keyword evidence="8 11" id="KW-1133">Transmembrane helix</keyword>
<evidence type="ECO:0000313" key="12">
    <source>
        <dbReference type="EMBL" id="QJC58109.1"/>
    </source>
</evidence>
<reference evidence="12 13" key="1">
    <citation type="submission" date="2020-04" db="EMBL/GenBank/DDBJ databases">
        <title>Complete genome of a Psychrophilic, Marine, Gas Vacuolate Bacterium Polaromonas vacuolata KCTC 22033T.</title>
        <authorList>
            <person name="Hwang K."/>
            <person name="Kim K.M."/>
        </authorList>
    </citation>
    <scope>NUCLEOTIDE SEQUENCE [LARGE SCALE GENOMIC DNA]</scope>
    <source>
        <strain evidence="12 13">KCTC 22033</strain>
    </source>
</reference>
<evidence type="ECO:0000256" key="2">
    <source>
        <dbReference type="ARBA" id="ARBA00006742"/>
    </source>
</evidence>
<dbReference type="AlphaFoldDB" id="A0A6H2HDZ1"/>
<protein>
    <recommendedName>
        <fullName evidence="3">Sec translocon accessory complex subunit YajC</fullName>
    </recommendedName>
</protein>
<accession>A0A6H2HDZ1</accession>
<feature type="transmembrane region" description="Helical" evidence="11">
    <location>
        <begin position="37"/>
        <end position="57"/>
    </location>
</feature>
<keyword evidence="5" id="KW-1003">Cell membrane</keyword>
<dbReference type="Pfam" id="PF02699">
    <property type="entry name" value="YajC"/>
    <property type="match status" value="1"/>
</dbReference>
<keyword evidence="13" id="KW-1185">Reference proteome</keyword>
<keyword evidence="6 11" id="KW-0812">Transmembrane</keyword>
<proteinExistence type="inferred from homology"/>
<keyword evidence="9" id="KW-0811">Translocation</keyword>
<evidence type="ECO:0000313" key="13">
    <source>
        <dbReference type="Proteomes" id="UP000502041"/>
    </source>
</evidence>
<evidence type="ECO:0000256" key="4">
    <source>
        <dbReference type="ARBA" id="ARBA00022448"/>
    </source>
</evidence>
<dbReference type="EMBL" id="CP051461">
    <property type="protein sequence ID" value="QJC58109.1"/>
    <property type="molecule type" value="Genomic_DNA"/>
</dbReference>
<dbReference type="Proteomes" id="UP000502041">
    <property type="component" value="Chromosome"/>
</dbReference>
<evidence type="ECO:0000256" key="10">
    <source>
        <dbReference type="ARBA" id="ARBA00023136"/>
    </source>
</evidence>
<dbReference type="PANTHER" id="PTHR33909">
    <property type="entry name" value="SEC TRANSLOCON ACCESSORY COMPLEX SUBUNIT YAJC"/>
    <property type="match status" value="1"/>
</dbReference>
<dbReference type="KEGG" id="pvac:HC248_03446"/>
<evidence type="ECO:0000256" key="3">
    <source>
        <dbReference type="ARBA" id="ARBA00014962"/>
    </source>
</evidence>
<evidence type="ECO:0000256" key="9">
    <source>
        <dbReference type="ARBA" id="ARBA00023010"/>
    </source>
</evidence>
<evidence type="ECO:0000256" key="7">
    <source>
        <dbReference type="ARBA" id="ARBA00022927"/>
    </source>
</evidence>
<evidence type="ECO:0000256" key="11">
    <source>
        <dbReference type="SAM" id="Phobius"/>
    </source>
</evidence>
<evidence type="ECO:0000256" key="6">
    <source>
        <dbReference type="ARBA" id="ARBA00022692"/>
    </source>
</evidence>
<dbReference type="GO" id="GO:0015031">
    <property type="term" value="P:protein transport"/>
    <property type="evidence" value="ECO:0007669"/>
    <property type="project" value="UniProtKB-KW"/>
</dbReference>
<comment type="subcellular location">
    <subcellularLocation>
        <location evidence="1">Cell membrane</location>
        <topology evidence="1">Single-pass membrane protein</topology>
    </subcellularLocation>
</comment>
<dbReference type="SMART" id="SM01323">
    <property type="entry name" value="YajC"/>
    <property type="match status" value="1"/>
</dbReference>
<dbReference type="PRINTS" id="PR01853">
    <property type="entry name" value="YAJCTRNLCASE"/>
</dbReference>
<dbReference type="InterPro" id="IPR003849">
    <property type="entry name" value="Preprotein_translocase_YajC"/>
</dbReference>
<dbReference type="GO" id="GO:0005886">
    <property type="term" value="C:plasma membrane"/>
    <property type="evidence" value="ECO:0007669"/>
    <property type="project" value="UniProtKB-SubCell"/>
</dbReference>
<name>A0A6H2HDZ1_9BURK</name>